<dbReference type="GO" id="GO:0043565">
    <property type="term" value="F:sequence-specific DNA binding"/>
    <property type="evidence" value="ECO:0007669"/>
    <property type="project" value="InterPro"/>
</dbReference>
<keyword evidence="3" id="KW-0238">DNA-binding</keyword>
<comment type="caution">
    <text evidence="8">The sequence shown here is derived from an EMBL/GenBank/DDBJ whole genome shotgun (WGS) entry which is preliminary data.</text>
</comment>
<dbReference type="PROSITE" id="PS50811">
    <property type="entry name" value="WRKY"/>
    <property type="match status" value="2"/>
</dbReference>
<evidence type="ECO:0000313" key="9">
    <source>
        <dbReference type="Proteomes" id="UP000290289"/>
    </source>
</evidence>
<dbReference type="PANTHER" id="PTHR31282">
    <property type="entry name" value="WRKY TRANSCRIPTION FACTOR 21-RELATED"/>
    <property type="match status" value="1"/>
</dbReference>
<feature type="region of interest" description="Disordered" evidence="6">
    <location>
        <begin position="423"/>
        <end position="460"/>
    </location>
</feature>
<feature type="domain" description="WRKY" evidence="7">
    <location>
        <begin position="176"/>
        <end position="239"/>
    </location>
</feature>
<evidence type="ECO:0000259" key="7">
    <source>
        <dbReference type="PROSITE" id="PS50811"/>
    </source>
</evidence>
<evidence type="ECO:0000256" key="3">
    <source>
        <dbReference type="ARBA" id="ARBA00023125"/>
    </source>
</evidence>
<feature type="compositionally biased region" description="Gly residues" evidence="6">
    <location>
        <begin position="92"/>
        <end position="124"/>
    </location>
</feature>
<dbReference type="GO" id="GO:0003700">
    <property type="term" value="F:DNA-binding transcription factor activity"/>
    <property type="evidence" value="ECO:0007669"/>
    <property type="project" value="InterPro"/>
</dbReference>
<keyword evidence="4" id="KW-0804">Transcription</keyword>
<keyword evidence="5" id="KW-0539">Nucleus</keyword>
<feature type="domain" description="WRKY" evidence="7">
    <location>
        <begin position="507"/>
        <end position="570"/>
    </location>
</feature>
<dbReference type="AlphaFoldDB" id="A0A498IKM5"/>
<dbReference type="InterPro" id="IPR003657">
    <property type="entry name" value="WRKY_dom"/>
</dbReference>
<name>A0A498IKM5_MALDO</name>
<organism evidence="8 9">
    <name type="scientific">Malus domestica</name>
    <name type="common">Apple</name>
    <name type="synonym">Pyrus malus</name>
    <dbReference type="NCBI Taxonomy" id="3750"/>
    <lineage>
        <taxon>Eukaryota</taxon>
        <taxon>Viridiplantae</taxon>
        <taxon>Streptophyta</taxon>
        <taxon>Embryophyta</taxon>
        <taxon>Tracheophyta</taxon>
        <taxon>Spermatophyta</taxon>
        <taxon>Magnoliopsida</taxon>
        <taxon>eudicotyledons</taxon>
        <taxon>Gunneridae</taxon>
        <taxon>Pentapetalae</taxon>
        <taxon>rosids</taxon>
        <taxon>fabids</taxon>
        <taxon>Rosales</taxon>
        <taxon>Rosaceae</taxon>
        <taxon>Amygdaloideae</taxon>
        <taxon>Maleae</taxon>
        <taxon>Malus</taxon>
    </lineage>
</organism>
<dbReference type="InterPro" id="IPR036576">
    <property type="entry name" value="WRKY_dom_sf"/>
</dbReference>
<evidence type="ECO:0000256" key="6">
    <source>
        <dbReference type="SAM" id="MobiDB-lite"/>
    </source>
</evidence>
<evidence type="ECO:0000256" key="5">
    <source>
        <dbReference type="ARBA" id="ARBA00023242"/>
    </source>
</evidence>
<keyword evidence="9" id="KW-1185">Reference proteome</keyword>
<protein>
    <recommendedName>
        <fullName evidence="7">WRKY domain-containing protein</fullName>
    </recommendedName>
</protein>
<dbReference type="InterPro" id="IPR044810">
    <property type="entry name" value="WRKY_plant"/>
</dbReference>
<evidence type="ECO:0000256" key="4">
    <source>
        <dbReference type="ARBA" id="ARBA00023163"/>
    </source>
</evidence>
<dbReference type="Proteomes" id="UP000290289">
    <property type="component" value="Chromosome 12"/>
</dbReference>
<accession>A0A498IKM5</accession>
<feature type="compositionally biased region" description="Gly residues" evidence="6">
    <location>
        <begin position="431"/>
        <end position="453"/>
    </location>
</feature>
<dbReference type="GO" id="GO:0005634">
    <property type="term" value="C:nucleus"/>
    <property type="evidence" value="ECO:0007669"/>
    <property type="project" value="UniProtKB-SubCell"/>
</dbReference>
<comment type="subcellular location">
    <subcellularLocation>
        <location evidence="1">Nucleus</location>
    </subcellularLocation>
</comment>
<reference evidence="8 9" key="1">
    <citation type="submission" date="2018-10" db="EMBL/GenBank/DDBJ databases">
        <title>A high-quality apple genome assembly.</title>
        <authorList>
            <person name="Hu J."/>
        </authorList>
    </citation>
    <scope>NUCLEOTIDE SEQUENCE [LARGE SCALE GENOMIC DNA]</scope>
    <source>
        <strain evidence="9">cv. HFTH1</strain>
        <tissue evidence="8">Young leaf</tissue>
    </source>
</reference>
<dbReference type="Pfam" id="PF03106">
    <property type="entry name" value="WRKY"/>
    <property type="match status" value="2"/>
</dbReference>
<evidence type="ECO:0000313" key="8">
    <source>
        <dbReference type="EMBL" id="RXH82011.1"/>
    </source>
</evidence>
<proteinExistence type="predicted"/>
<evidence type="ECO:0000256" key="1">
    <source>
        <dbReference type="ARBA" id="ARBA00004123"/>
    </source>
</evidence>
<feature type="region of interest" description="Disordered" evidence="6">
    <location>
        <begin position="86"/>
        <end position="129"/>
    </location>
</feature>
<dbReference type="EMBL" id="RDQH01000338">
    <property type="protein sequence ID" value="RXH82011.1"/>
    <property type="molecule type" value="Genomic_DNA"/>
</dbReference>
<dbReference type="SUPFAM" id="SSF118290">
    <property type="entry name" value="WRKY DNA-binding domain"/>
    <property type="match status" value="2"/>
</dbReference>
<gene>
    <name evidence="8" type="ORF">DVH24_036352</name>
</gene>
<keyword evidence="2" id="KW-0805">Transcription regulation</keyword>
<sequence>MEWSWPETVLSNRERVMEELIQGRELASQLSKAFDNRSLVIGDDWGSAEGIVNKILGSFVSTLLIINGKESVQEFVQEFVSDQIQGNSSGVSGDGSGGGSGVGGGGSGVGSGVGDGGSDGGGGAYSSSADANHDHAAAMKSEDCTEEEISCKSTLTFKDGRGSYKRRKTSHSWTRDTPALIADGHAWRKYGQKIIHNAKHPRNYFRCTHKYDQACKATKHVQQVQDHSPVFRTIYYGTHKCRDHLKTSKLLLDCTSPRDSSQFISFENVNCMTNKQEHPFFASFASSSVKEEVFVKEDMPTTDHMVTSDHNHSSPCDHLVSRDLTAFESSGPMSGFSSSIDQYDHDNMFWGMIAESYFDKYNEWSWSESVLSNKEKVMEESLVNGDDGGSDEGIINEILGSVVNTPLIMNGKETDQEFVSDQIQGNSSGVSGSGGSDGGSGASEGGSDAGGGADSSSWGANHDHVAAIKSEDYPEEEIKINCKSTSTFKDRRSYYKGRNTAHSWTKDTPALIDDGHAWRKYGQKNIRNAKHPRNYFRCTHKFDQACKATKHVQQVQDHPPMFRTTYYGTHTCRDYFKTSELVLDCTSPRDSSEFISFDSANCLTIKQEHLFSAPFASSSVQEPIVKATSDHTVTSHDNHWPSSDYLVSHVDLMAFESSGPMSGFSSSIDQYDGDDVFSRMIVEYFDIYNEVLQYGILGVFEL</sequence>
<dbReference type="SMART" id="SM00774">
    <property type="entry name" value="WRKY"/>
    <property type="match status" value="2"/>
</dbReference>
<evidence type="ECO:0000256" key="2">
    <source>
        <dbReference type="ARBA" id="ARBA00023015"/>
    </source>
</evidence>
<dbReference type="Gene3D" id="2.20.25.80">
    <property type="entry name" value="WRKY domain"/>
    <property type="match status" value="2"/>
</dbReference>